<feature type="transmembrane region" description="Helical" evidence="7">
    <location>
        <begin position="115"/>
        <end position="135"/>
    </location>
</feature>
<feature type="transmembrane region" description="Helical" evidence="7">
    <location>
        <begin position="329"/>
        <end position="349"/>
    </location>
</feature>
<dbReference type="HOGENOM" id="CLU_021611_5_1_1"/>
<feature type="transmembrane region" description="Helical" evidence="7">
    <location>
        <begin position="90"/>
        <end position="109"/>
    </location>
</feature>
<dbReference type="PIRSF" id="PIRSF016379">
    <property type="entry name" value="ENT"/>
    <property type="match status" value="1"/>
</dbReference>
<reference evidence="8 9" key="1">
    <citation type="journal article" date="2011" name="Science">
        <title>The Selaginella genome identifies genetic changes associated with the evolution of vascular plants.</title>
        <authorList>
            <person name="Banks J.A."/>
            <person name="Nishiyama T."/>
            <person name="Hasebe M."/>
            <person name="Bowman J.L."/>
            <person name="Gribskov M."/>
            <person name="dePamphilis C."/>
            <person name="Albert V.A."/>
            <person name="Aono N."/>
            <person name="Aoyama T."/>
            <person name="Ambrose B.A."/>
            <person name="Ashton N.W."/>
            <person name="Axtell M.J."/>
            <person name="Barker E."/>
            <person name="Barker M.S."/>
            <person name="Bennetzen J.L."/>
            <person name="Bonawitz N.D."/>
            <person name="Chapple C."/>
            <person name="Cheng C."/>
            <person name="Correa L.G."/>
            <person name="Dacre M."/>
            <person name="DeBarry J."/>
            <person name="Dreyer I."/>
            <person name="Elias M."/>
            <person name="Engstrom E.M."/>
            <person name="Estelle M."/>
            <person name="Feng L."/>
            <person name="Finet C."/>
            <person name="Floyd S.K."/>
            <person name="Frommer W.B."/>
            <person name="Fujita T."/>
            <person name="Gramzow L."/>
            <person name="Gutensohn M."/>
            <person name="Harholt J."/>
            <person name="Hattori M."/>
            <person name="Heyl A."/>
            <person name="Hirai T."/>
            <person name="Hiwatashi Y."/>
            <person name="Ishikawa M."/>
            <person name="Iwata M."/>
            <person name="Karol K.G."/>
            <person name="Koehler B."/>
            <person name="Kolukisaoglu U."/>
            <person name="Kubo M."/>
            <person name="Kurata T."/>
            <person name="Lalonde S."/>
            <person name="Li K."/>
            <person name="Li Y."/>
            <person name="Litt A."/>
            <person name="Lyons E."/>
            <person name="Manning G."/>
            <person name="Maruyama T."/>
            <person name="Michael T.P."/>
            <person name="Mikami K."/>
            <person name="Miyazaki S."/>
            <person name="Morinaga S."/>
            <person name="Murata T."/>
            <person name="Mueller-Roeber B."/>
            <person name="Nelson D.R."/>
            <person name="Obara M."/>
            <person name="Oguri Y."/>
            <person name="Olmstead R.G."/>
            <person name="Onodera N."/>
            <person name="Petersen B.L."/>
            <person name="Pils B."/>
            <person name="Prigge M."/>
            <person name="Rensing S.A."/>
            <person name="Riano-Pachon D.M."/>
            <person name="Roberts A.W."/>
            <person name="Sato Y."/>
            <person name="Scheller H.V."/>
            <person name="Schulz B."/>
            <person name="Schulz C."/>
            <person name="Shakirov E.V."/>
            <person name="Shibagaki N."/>
            <person name="Shinohara N."/>
            <person name="Shippen D.E."/>
            <person name="Soerensen I."/>
            <person name="Sotooka R."/>
            <person name="Sugimoto N."/>
            <person name="Sugita M."/>
            <person name="Sumikawa N."/>
            <person name="Tanurdzic M."/>
            <person name="Theissen G."/>
            <person name="Ulvskov P."/>
            <person name="Wakazuki S."/>
            <person name="Weng J.K."/>
            <person name="Willats W.W."/>
            <person name="Wipf D."/>
            <person name="Wolf P.G."/>
            <person name="Yang L."/>
            <person name="Zimmer A.D."/>
            <person name="Zhu Q."/>
            <person name="Mitros T."/>
            <person name="Hellsten U."/>
            <person name="Loque D."/>
            <person name="Otillar R."/>
            <person name="Salamov A."/>
            <person name="Schmutz J."/>
            <person name="Shapiro H."/>
            <person name="Lindquist E."/>
            <person name="Lucas S."/>
            <person name="Rokhsar D."/>
            <person name="Grigoriev I.V."/>
        </authorList>
    </citation>
    <scope>NUCLEOTIDE SEQUENCE [LARGE SCALE GENOMIC DNA]</scope>
</reference>
<dbReference type="InterPro" id="IPR002259">
    <property type="entry name" value="Eqnu_transpt"/>
</dbReference>
<dbReference type="Gramene" id="EFJ16054">
    <property type="protein sequence ID" value="EFJ16054"/>
    <property type="gene ID" value="SELMODRAFT_179838"/>
</dbReference>
<gene>
    <name evidence="8" type="ORF">SELMODRAFT_179838</name>
</gene>
<proteinExistence type="inferred from homology"/>
<evidence type="ECO:0000313" key="9">
    <source>
        <dbReference type="Proteomes" id="UP000001514"/>
    </source>
</evidence>
<dbReference type="PANTHER" id="PTHR10332">
    <property type="entry name" value="EQUILIBRATIVE NUCLEOSIDE TRANSPORTER"/>
    <property type="match status" value="1"/>
</dbReference>
<dbReference type="InParanoid" id="D8SHT6"/>
<organism evidence="9">
    <name type="scientific">Selaginella moellendorffii</name>
    <name type="common">Spikemoss</name>
    <dbReference type="NCBI Taxonomy" id="88036"/>
    <lineage>
        <taxon>Eukaryota</taxon>
        <taxon>Viridiplantae</taxon>
        <taxon>Streptophyta</taxon>
        <taxon>Embryophyta</taxon>
        <taxon>Tracheophyta</taxon>
        <taxon>Lycopodiopsida</taxon>
        <taxon>Selaginellales</taxon>
        <taxon>Selaginellaceae</taxon>
        <taxon>Selaginella</taxon>
    </lineage>
</organism>
<evidence type="ECO:0000256" key="5">
    <source>
        <dbReference type="ARBA" id="ARBA00022989"/>
    </source>
</evidence>
<keyword evidence="3" id="KW-0813">Transport</keyword>
<feature type="transmembrane region" description="Helical" evidence="7">
    <location>
        <begin position="21"/>
        <end position="39"/>
    </location>
</feature>
<dbReference type="OrthoDB" id="1856718at2759"/>
<feature type="transmembrane region" description="Helical" evidence="7">
    <location>
        <begin position="267"/>
        <end position="286"/>
    </location>
</feature>
<dbReference type="AlphaFoldDB" id="D8SHT6"/>
<feature type="transmembrane region" description="Helical" evidence="7">
    <location>
        <begin position="59"/>
        <end position="78"/>
    </location>
</feature>
<feature type="transmembrane region" description="Helical" evidence="7">
    <location>
        <begin position="355"/>
        <end position="379"/>
    </location>
</feature>
<evidence type="ECO:0000256" key="1">
    <source>
        <dbReference type="ARBA" id="ARBA00004141"/>
    </source>
</evidence>
<evidence type="ECO:0000256" key="2">
    <source>
        <dbReference type="ARBA" id="ARBA00007965"/>
    </source>
</evidence>
<evidence type="ECO:0000313" key="8">
    <source>
        <dbReference type="EMBL" id="EFJ16054.1"/>
    </source>
</evidence>
<dbReference type="eggNOG" id="KOG1479">
    <property type="taxonomic scope" value="Eukaryota"/>
</dbReference>
<dbReference type="Pfam" id="PF01733">
    <property type="entry name" value="Nucleoside_tran"/>
    <property type="match status" value="1"/>
</dbReference>
<feature type="transmembrane region" description="Helical" evidence="7">
    <location>
        <begin position="391"/>
        <end position="414"/>
    </location>
</feature>
<evidence type="ECO:0000256" key="4">
    <source>
        <dbReference type="ARBA" id="ARBA00022692"/>
    </source>
</evidence>
<keyword evidence="6 7" id="KW-0472">Membrane</keyword>
<dbReference type="PRINTS" id="PR01130">
    <property type="entry name" value="DERENTRNSPRT"/>
</dbReference>
<dbReference type="KEGG" id="smo:SELMODRAFT_179838"/>
<evidence type="ECO:0000256" key="6">
    <source>
        <dbReference type="ARBA" id="ARBA00023136"/>
    </source>
</evidence>
<dbReference type="FunCoup" id="D8SHT6">
    <property type="interactions" value="537"/>
</dbReference>
<accession>D8SHT6</accession>
<dbReference type="OMA" id="GSAMWAY"/>
<dbReference type="EMBL" id="GL377620">
    <property type="protein sequence ID" value="EFJ16054.1"/>
    <property type="molecule type" value="Genomic_DNA"/>
</dbReference>
<protein>
    <submittedName>
        <fullName evidence="8">Uncharacterized protein</fullName>
    </submittedName>
</protein>
<evidence type="ECO:0000256" key="3">
    <source>
        <dbReference type="ARBA" id="ARBA00022448"/>
    </source>
</evidence>
<evidence type="ECO:0000256" key="7">
    <source>
        <dbReference type="SAM" id="Phobius"/>
    </source>
</evidence>
<dbReference type="GO" id="GO:0005886">
    <property type="term" value="C:plasma membrane"/>
    <property type="evidence" value="ECO:0000318"/>
    <property type="project" value="GO_Central"/>
</dbReference>
<comment type="subcellular location">
    <subcellularLocation>
        <location evidence="1">Membrane</location>
        <topology evidence="1">Multi-pass membrane protein</topology>
    </subcellularLocation>
</comment>
<dbReference type="PANTHER" id="PTHR10332:SF30">
    <property type="entry name" value="EQUILIBRATIVE NUCLEOTIDE TRANSPORTER 2"/>
    <property type="match status" value="1"/>
</dbReference>
<keyword evidence="5 7" id="KW-1133">Transmembrane helix</keyword>
<comment type="similarity">
    <text evidence="2">Belongs to the SLC29A/ENT transporter (TC 2.A.57) family.</text>
</comment>
<name>D8SHT6_SELML</name>
<dbReference type="GO" id="GO:0005337">
    <property type="term" value="F:nucleoside transmembrane transporter activity"/>
    <property type="evidence" value="ECO:0000318"/>
    <property type="project" value="GO_Central"/>
</dbReference>
<sequence>MPSSAEMDLITAKPPTKGRSAAYLMCWLLGLGSLFTWNSMLTVMDYYSHVFPDYHPSRVLTLVYQPFAVITVGILTYYEAKVDTRFRILFGFSVFFVSSTLVPILDLATSGHGGIGPYIGVCALSACFGLADAFVQGGIVGDLSYMHPNFLQSFSAGLAASGAATSGLRLITKASFPDTKVGLRKGALTFFFISAFFELLCLILYAVVFPKLDMVKHYRKTAALEGATTVNADLAAAGVVVNDLERDSEKGNTRLSSLALLSQNVDYAFDLFAIYVLTLSIFPGFLAEDTGSHSLGSWYVVVLITMYNLGDLVGRYLPLIKAIKIKSRVGILAAVVARFAFIPAFYLTAKYGDQGWMLMLCILLGITNGHLTVCVLVEAPRGYKGPEQNAIGNILVFFLLGGIFAGVTLDWLWLIGKGW</sequence>
<feature type="transmembrane region" description="Helical" evidence="7">
    <location>
        <begin position="156"/>
        <end position="176"/>
    </location>
</feature>
<dbReference type="Proteomes" id="UP000001514">
    <property type="component" value="Unassembled WGS sequence"/>
</dbReference>
<feature type="transmembrane region" description="Helical" evidence="7">
    <location>
        <begin position="188"/>
        <end position="209"/>
    </location>
</feature>
<keyword evidence="4 7" id="KW-0812">Transmembrane</keyword>
<keyword evidence="9" id="KW-1185">Reference proteome</keyword>
<feature type="transmembrane region" description="Helical" evidence="7">
    <location>
        <begin position="298"/>
        <end position="317"/>
    </location>
</feature>